<dbReference type="InterPro" id="IPR033749">
    <property type="entry name" value="Polyprenyl_synt_CS"/>
</dbReference>
<evidence type="ECO:0000313" key="7">
    <source>
        <dbReference type="EMBL" id="SUZ49829.1"/>
    </source>
</evidence>
<dbReference type="SUPFAM" id="SSF48576">
    <property type="entry name" value="Terpenoid synthases"/>
    <property type="match status" value="1"/>
</dbReference>
<dbReference type="Pfam" id="PF01976">
    <property type="entry name" value="DUF116"/>
    <property type="match status" value="1"/>
</dbReference>
<evidence type="ECO:0000256" key="3">
    <source>
        <dbReference type="ARBA" id="ARBA00022679"/>
    </source>
</evidence>
<dbReference type="PROSITE" id="PS00444">
    <property type="entry name" value="POLYPRENYL_SYNTHASE_2"/>
    <property type="match status" value="1"/>
</dbReference>
<accession>A0A381N5U7</accession>
<dbReference type="InterPro" id="IPR002829">
    <property type="entry name" value="DUF116"/>
</dbReference>
<evidence type="ECO:0000256" key="2">
    <source>
        <dbReference type="ARBA" id="ARBA00006706"/>
    </source>
</evidence>
<dbReference type="PANTHER" id="PTHR12001:SF69">
    <property type="entry name" value="ALL TRANS-POLYPRENYL-DIPHOSPHATE SYNTHASE PDSS1"/>
    <property type="match status" value="1"/>
</dbReference>
<evidence type="ECO:0000256" key="6">
    <source>
        <dbReference type="SAM" id="MobiDB-lite"/>
    </source>
</evidence>
<gene>
    <name evidence="7" type="ORF">METZ01_LOCUS2683</name>
</gene>
<keyword evidence="3" id="KW-0808">Transferase</keyword>
<dbReference type="InterPro" id="IPR008949">
    <property type="entry name" value="Isoprenoid_synthase_dom_sf"/>
</dbReference>
<sequence length="587" mass="64768">MTPVSPEAVDDVEQRVVPLRLPSPVPRQTYRPSQSNIPDDKQDRVRLKAVTDDYVRRVRAIPPLTLDELTEHTVAVLAEAGLDQSYSDYASILVSNAAWHDSLAQIPYNRRLLLIPKCLRVEEKCPAPFDEFGLLCKECGLCSIQDLTVEAERLGYAVLVAEGSAIVRSMIETGKIEAIVGVSCINVLEKCFPHMEAAAIPGVAIPLLQDDCINTTVDLDWVWDLIHLTSDDKTYRLDLDNLKTTVRGWFSAGSLSAIMGRTGDDETARIARAYLQKGGKRWRPYLAACTYMALETDRQEGEPELTDEVKKACVAIECFHKASLIHDDIEDGDLQRYDSPTLHTEVGVAVALNIGDFLVGEGYRLLGELGNVQLTSIAAQGHVTLSRGQGRELLWARDPQALPSVQVLEIFRQKTAAAFEVALRIGAVLSDADTDTHDVLGKYSESLGIAYQIKDDLEDFKGDADSNDLAQVRLSLILAIAHKRTEGEDRERIASVIRTGAEDLADDVRRIANRCGALDKADDLLEAYKEDAIRSLRFLASPTLKGLMRRIVGKIFGEKLIEGYCSEFEARNAASRETGTESTSGRL</sequence>
<evidence type="ECO:0008006" key="8">
    <source>
        <dbReference type="Google" id="ProtNLM"/>
    </source>
</evidence>
<feature type="region of interest" description="Disordered" evidence="6">
    <location>
        <begin position="1"/>
        <end position="39"/>
    </location>
</feature>
<dbReference type="Pfam" id="PF00348">
    <property type="entry name" value="polyprenyl_synt"/>
    <property type="match status" value="1"/>
</dbReference>
<keyword evidence="5" id="KW-0460">Magnesium</keyword>
<dbReference type="Gene3D" id="1.10.600.10">
    <property type="entry name" value="Farnesyl Diphosphate Synthase"/>
    <property type="match status" value="1"/>
</dbReference>
<dbReference type="EMBL" id="UINC01000137">
    <property type="protein sequence ID" value="SUZ49829.1"/>
    <property type="molecule type" value="Genomic_DNA"/>
</dbReference>
<comment type="cofactor">
    <cofactor evidence="1">
        <name>Mg(2+)</name>
        <dbReference type="ChEBI" id="CHEBI:18420"/>
    </cofactor>
</comment>
<dbReference type="GO" id="GO:0004659">
    <property type="term" value="F:prenyltransferase activity"/>
    <property type="evidence" value="ECO:0007669"/>
    <property type="project" value="InterPro"/>
</dbReference>
<protein>
    <recommendedName>
        <fullName evidence="8">Polyprenyl synthetase</fullName>
    </recommendedName>
</protein>
<dbReference type="InterPro" id="IPR000092">
    <property type="entry name" value="Polyprenyl_synt"/>
</dbReference>
<proteinExistence type="inferred from homology"/>
<dbReference type="AlphaFoldDB" id="A0A381N5U7"/>
<dbReference type="PANTHER" id="PTHR12001">
    <property type="entry name" value="GERANYLGERANYL PYROPHOSPHATE SYNTHASE"/>
    <property type="match status" value="1"/>
</dbReference>
<organism evidence="7">
    <name type="scientific">marine metagenome</name>
    <dbReference type="NCBI Taxonomy" id="408172"/>
    <lineage>
        <taxon>unclassified sequences</taxon>
        <taxon>metagenomes</taxon>
        <taxon>ecological metagenomes</taxon>
    </lineage>
</organism>
<evidence type="ECO:0000256" key="5">
    <source>
        <dbReference type="ARBA" id="ARBA00022842"/>
    </source>
</evidence>
<reference evidence="7" key="1">
    <citation type="submission" date="2018-05" db="EMBL/GenBank/DDBJ databases">
        <authorList>
            <person name="Lanie J.A."/>
            <person name="Ng W.-L."/>
            <person name="Kazmierczak K.M."/>
            <person name="Andrzejewski T.M."/>
            <person name="Davidsen T.M."/>
            <person name="Wayne K.J."/>
            <person name="Tettelin H."/>
            <person name="Glass J.I."/>
            <person name="Rusch D."/>
            <person name="Podicherti R."/>
            <person name="Tsui H.-C.T."/>
            <person name="Winkler M.E."/>
        </authorList>
    </citation>
    <scope>NUCLEOTIDE SEQUENCE</scope>
</reference>
<name>A0A381N5U7_9ZZZZ</name>
<comment type="similarity">
    <text evidence="2">Belongs to the FPP/GGPP synthase family.</text>
</comment>
<dbReference type="GO" id="GO:0008299">
    <property type="term" value="P:isoprenoid biosynthetic process"/>
    <property type="evidence" value="ECO:0007669"/>
    <property type="project" value="InterPro"/>
</dbReference>
<evidence type="ECO:0000256" key="1">
    <source>
        <dbReference type="ARBA" id="ARBA00001946"/>
    </source>
</evidence>
<dbReference type="GO" id="GO:0046872">
    <property type="term" value="F:metal ion binding"/>
    <property type="evidence" value="ECO:0007669"/>
    <property type="project" value="UniProtKB-KW"/>
</dbReference>
<dbReference type="SFLD" id="SFLDS00005">
    <property type="entry name" value="Isoprenoid_Synthase_Type_I"/>
    <property type="match status" value="1"/>
</dbReference>
<evidence type="ECO:0000256" key="4">
    <source>
        <dbReference type="ARBA" id="ARBA00022723"/>
    </source>
</evidence>
<keyword evidence="4" id="KW-0479">Metal-binding</keyword>